<dbReference type="Pfam" id="PF26640">
    <property type="entry name" value="DUF8212"/>
    <property type="match status" value="1"/>
</dbReference>
<gene>
    <name evidence="4" type="ORF">NA57DRAFT_65902</name>
</gene>
<dbReference type="InterPro" id="IPR058525">
    <property type="entry name" value="DUF8212"/>
</dbReference>
<dbReference type="Pfam" id="PF06985">
    <property type="entry name" value="HET"/>
    <property type="match status" value="1"/>
</dbReference>
<dbReference type="EMBL" id="ML978125">
    <property type="protein sequence ID" value="KAF2100152.1"/>
    <property type="molecule type" value="Genomic_DNA"/>
</dbReference>
<keyword evidence="5" id="KW-1185">Reference proteome</keyword>
<accession>A0A9P4MA93</accession>
<evidence type="ECO:0000259" key="3">
    <source>
        <dbReference type="Pfam" id="PF26640"/>
    </source>
</evidence>
<proteinExistence type="predicted"/>
<evidence type="ECO:0000313" key="4">
    <source>
        <dbReference type="EMBL" id="KAF2100152.1"/>
    </source>
</evidence>
<name>A0A9P4MA93_9PEZI</name>
<feature type="domain" description="Heterokaryon incompatibility" evidence="2">
    <location>
        <begin position="22"/>
        <end position="145"/>
    </location>
</feature>
<protein>
    <submittedName>
        <fullName evidence="4">HET-domain-containing protein</fullName>
    </submittedName>
</protein>
<comment type="caution">
    <text evidence="4">The sequence shown here is derived from an EMBL/GenBank/DDBJ whole genome shotgun (WGS) entry which is preliminary data.</text>
</comment>
<reference evidence="4" key="1">
    <citation type="journal article" date="2020" name="Stud. Mycol.">
        <title>101 Dothideomycetes genomes: a test case for predicting lifestyles and emergence of pathogens.</title>
        <authorList>
            <person name="Haridas S."/>
            <person name="Albert R."/>
            <person name="Binder M."/>
            <person name="Bloem J."/>
            <person name="Labutti K."/>
            <person name="Salamov A."/>
            <person name="Andreopoulos B."/>
            <person name="Baker S."/>
            <person name="Barry K."/>
            <person name="Bills G."/>
            <person name="Bluhm B."/>
            <person name="Cannon C."/>
            <person name="Castanera R."/>
            <person name="Culley D."/>
            <person name="Daum C."/>
            <person name="Ezra D."/>
            <person name="Gonzalez J."/>
            <person name="Henrissat B."/>
            <person name="Kuo A."/>
            <person name="Liang C."/>
            <person name="Lipzen A."/>
            <person name="Lutzoni F."/>
            <person name="Magnuson J."/>
            <person name="Mondo S."/>
            <person name="Nolan M."/>
            <person name="Ohm R."/>
            <person name="Pangilinan J."/>
            <person name="Park H.-J."/>
            <person name="Ramirez L."/>
            <person name="Alfaro M."/>
            <person name="Sun H."/>
            <person name="Tritt A."/>
            <person name="Yoshinaga Y."/>
            <person name="Zwiers L.-H."/>
            <person name="Turgeon B."/>
            <person name="Goodwin S."/>
            <person name="Spatafora J."/>
            <person name="Crous P."/>
            <person name="Grigoriev I."/>
        </authorList>
    </citation>
    <scope>NUCLEOTIDE SEQUENCE</scope>
    <source>
        <strain evidence="4">CBS 133067</strain>
    </source>
</reference>
<feature type="domain" description="DUF8212" evidence="3">
    <location>
        <begin position="236"/>
        <end position="273"/>
    </location>
</feature>
<dbReference type="PANTHER" id="PTHR10622">
    <property type="entry name" value="HET DOMAIN-CONTAINING PROTEIN"/>
    <property type="match status" value="1"/>
</dbReference>
<evidence type="ECO:0000259" key="2">
    <source>
        <dbReference type="Pfam" id="PF06985"/>
    </source>
</evidence>
<evidence type="ECO:0000256" key="1">
    <source>
        <dbReference type="SAM" id="MobiDB-lite"/>
    </source>
</evidence>
<dbReference type="AlphaFoldDB" id="A0A9P4MA93"/>
<feature type="region of interest" description="Disordered" evidence="1">
    <location>
        <begin position="267"/>
        <end position="286"/>
    </location>
</feature>
<sequence>MRLLNSDTLELKEFTERDVPEYAILSHTWQDGEVSFQDMQNGNAKEKPGWQKIENFAKVARECGYAWLWVDTCSIDKSSSAELSEAINSMYRWYGNAVFCCAYLCDVSEQGFYEELDSRASDWDRGFDYAFRHSRWFTRGWTLQELIAPAKLDFYVSGKEGWSSLGSKESLQEKLNSITGIPKGVLVGKHHHRSFSVAQRMSWASRRETTRTEDMAYCLLGLFEVNMPLLYGEGERAFTRLQEEIIRVSDDQSIFAWTSLSKEEDARGLLARSPAEFRNAHESDRD</sequence>
<organism evidence="4 5">
    <name type="scientific">Rhizodiscina lignyota</name>
    <dbReference type="NCBI Taxonomy" id="1504668"/>
    <lineage>
        <taxon>Eukaryota</taxon>
        <taxon>Fungi</taxon>
        <taxon>Dikarya</taxon>
        <taxon>Ascomycota</taxon>
        <taxon>Pezizomycotina</taxon>
        <taxon>Dothideomycetes</taxon>
        <taxon>Pleosporomycetidae</taxon>
        <taxon>Aulographales</taxon>
        <taxon>Rhizodiscinaceae</taxon>
        <taxon>Rhizodiscina</taxon>
    </lineage>
</organism>
<dbReference type="Proteomes" id="UP000799772">
    <property type="component" value="Unassembled WGS sequence"/>
</dbReference>
<dbReference type="PANTHER" id="PTHR10622:SF10">
    <property type="entry name" value="HET DOMAIN-CONTAINING PROTEIN"/>
    <property type="match status" value="1"/>
</dbReference>
<dbReference type="InterPro" id="IPR010730">
    <property type="entry name" value="HET"/>
</dbReference>
<evidence type="ECO:0000313" key="5">
    <source>
        <dbReference type="Proteomes" id="UP000799772"/>
    </source>
</evidence>
<dbReference type="OrthoDB" id="20872at2759"/>